<accession>A0A5A7Q2E8</accession>
<dbReference type="AlphaFoldDB" id="A0A5A7Q2E8"/>
<reference evidence="2" key="1">
    <citation type="journal article" date="2019" name="Curr. Biol.">
        <title>Genome Sequence of Striga asiatica Provides Insight into the Evolution of Plant Parasitism.</title>
        <authorList>
            <person name="Yoshida S."/>
            <person name="Kim S."/>
            <person name="Wafula E.K."/>
            <person name="Tanskanen J."/>
            <person name="Kim Y.M."/>
            <person name="Honaas L."/>
            <person name="Yang Z."/>
            <person name="Spallek T."/>
            <person name="Conn C.E."/>
            <person name="Ichihashi Y."/>
            <person name="Cheong K."/>
            <person name="Cui S."/>
            <person name="Der J.P."/>
            <person name="Gundlach H."/>
            <person name="Jiao Y."/>
            <person name="Hori C."/>
            <person name="Ishida J.K."/>
            <person name="Kasahara H."/>
            <person name="Kiba T."/>
            <person name="Kim M.S."/>
            <person name="Koo N."/>
            <person name="Laohavisit A."/>
            <person name="Lee Y.H."/>
            <person name="Lumba S."/>
            <person name="McCourt P."/>
            <person name="Mortimer J.C."/>
            <person name="Mutuku J.M."/>
            <person name="Nomura T."/>
            <person name="Sasaki-Sekimoto Y."/>
            <person name="Seto Y."/>
            <person name="Wang Y."/>
            <person name="Wakatake T."/>
            <person name="Sakakibara H."/>
            <person name="Demura T."/>
            <person name="Yamaguchi S."/>
            <person name="Yoneyama K."/>
            <person name="Manabe R.I."/>
            <person name="Nelson D.C."/>
            <person name="Schulman A.H."/>
            <person name="Timko M.P."/>
            <person name="dePamphilis C.W."/>
            <person name="Choi D."/>
            <person name="Shirasu K."/>
        </authorList>
    </citation>
    <scope>NUCLEOTIDE SEQUENCE [LARGE SCALE GENOMIC DNA]</scope>
    <source>
        <strain evidence="2">cv. UVA1</strain>
    </source>
</reference>
<name>A0A5A7Q2E8_STRAF</name>
<feature type="non-terminal residue" evidence="1">
    <location>
        <position position="121"/>
    </location>
</feature>
<dbReference type="Proteomes" id="UP000325081">
    <property type="component" value="Unassembled WGS sequence"/>
</dbReference>
<evidence type="ECO:0000313" key="2">
    <source>
        <dbReference type="Proteomes" id="UP000325081"/>
    </source>
</evidence>
<dbReference type="EMBL" id="BKCP01005572">
    <property type="protein sequence ID" value="GER39091.1"/>
    <property type="molecule type" value="Genomic_DNA"/>
</dbReference>
<organism evidence="1 2">
    <name type="scientific">Striga asiatica</name>
    <name type="common">Asiatic witchweed</name>
    <name type="synonym">Buchnera asiatica</name>
    <dbReference type="NCBI Taxonomy" id="4170"/>
    <lineage>
        <taxon>Eukaryota</taxon>
        <taxon>Viridiplantae</taxon>
        <taxon>Streptophyta</taxon>
        <taxon>Embryophyta</taxon>
        <taxon>Tracheophyta</taxon>
        <taxon>Spermatophyta</taxon>
        <taxon>Magnoliopsida</taxon>
        <taxon>eudicotyledons</taxon>
        <taxon>Gunneridae</taxon>
        <taxon>Pentapetalae</taxon>
        <taxon>asterids</taxon>
        <taxon>lamiids</taxon>
        <taxon>Lamiales</taxon>
        <taxon>Orobanchaceae</taxon>
        <taxon>Buchnereae</taxon>
        <taxon>Striga</taxon>
    </lineage>
</organism>
<feature type="non-terminal residue" evidence="1">
    <location>
        <position position="1"/>
    </location>
</feature>
<protein>
    <submittedName>
        <fullName evidence="1">Structural polyprotein</fullName>
    </submittedName>
</protein>
<keyword evidence="2" id="KW-1185">Reference proteome</keyword>
<evidence type="ECO:0000313" key="1">
    <source>
        <dbReference type="EMBL" id="GER39091.1"/>
    </source>
</evidence>
<comment type="caution">
    <text evidence="1">The sequence shown here is derived from an EMBL/GenBank/DDBJ whole genome shotgun (WGS) entry which is preliminary data.</text>
</comment>
<proteinExistence type="predicted"/>
<gene>
    <name evidence="1" type="ORF">STAS_15719</name>
</gene>
<sequence>LDIIDLLSCLLPSFRGGDRLKSRERASVPALLRMSGLKADYLIRIESSQVRLIHSRLFRSTNYGKATTNPAFQLLKCTKPTLCSSNAKKPRRDVLPVAAEPIAANRKFGRTDRVNVIESYK</sequence>